<keyword evidence="4 7" id="KW-0255">Endonuclease</keyword>
<keyword evidence="7" id="KW-0690">Ribosome biogenesis</keyword>
<name>A0A3D9HPT2_9PROT</name>
<evidence type="ECO:0000256" key="4">
    <source>
        <dbReference type="ARBA" id="ARBA00022759"/>
    </source>
</evidence>
<dbReference type="GO" id="GO:0005737">
    <property type="term" value="C:cytoplasm"/>
    <property type="evidence" value="ECO:0007669"/>
    <property type="project" value="UniProtKB-SubCell"/>
</dbReference>
<evidence type="ECO:0000256" key="3">
    <source>
        <dbReference type="ARBA" id="ARBA00022723"/>
    </source>
</evidence>
<keyword evidence="3 7" id="KW-0479">Metal-binding</keyword>
<dbReference type="EMBL" id="QRDW01000003">
    <property type="protein sequence ID" value="RED51498.1"/>
    <property type="molecule type" value="Genomic_DNA"/>
</dbReference>
<dbReference type="PROSITE" id="PS01306">
    <property type="entry name" value="UPF0054"/>
    <property type="match status" value="1"/>
</dbReference>
<dbReference type="HAMAP" id="MF_00009">
    <property type="entry name" value="Endoribonucl_YbeY"/>
    <property type="match status" value="1"/>
</dbReference>
<comment type="subcellular location">
    <subcellularLocation>
        <location evidence="7">Cytoplasm</location>
    </subcellularLocation>
</comment>
<dbReference type="GO" id="GO:0004521">
    <property type="term" value="F:RNA endonuclease activity"/>
    <property type="evidence" value="ECO:0007669"/>
    <property type="project" value="UniProtKB-UniRule"/>
</dbReference>
<dbReference type="InterPro" id="IPR020549">
    <property type="entry name" value="YbeY_CS"/>
</dbReference>
<keyword evidence="10" id="KW-1185">Reference proteome</keyword>
<comment type="similarity">
    <text evidence="1 7">Belongs to the endoribonuclease YbeY family.</text>
</comment>
<keyword evidence="5 7" id="KW-0378">Hydrolase</keyword>
<proteinExistence type="inferred from homology"/>
<dbReference type="PANTHER" id="PTHR46986">
    <property type="entry name" value="ENDORIBONUCLEASE YBEY, CHLOROPLASTIC"/>
    <property type="match status" value="1"/>
</dbReference>
<evidence type="ECO:0000256" key="1">
    <source>
        <dbReference type="ARBA" id="ARBA00010875"/>
    </source>
</evidence>
<keyword evidence="7" id="KW-0698">rRNA processing</keyword>
<keyword evidence="6 7" id="KW-0862">Zinc</keyword>
<reference evidence="9 10" key="1">
    <citation type="submission" date="2018-07" db="EMBL/GenBank/DDBJ databases">
        <title>Genomic Encyclopedia of Type Strains, Phase III (KMG-III): the genomes of soil and plant-associated and newly described type strains.</title>
        <authorList>
            <person name="Whitman W."/>
        </authorList>
    </citation>
    <scope>NUCLEOTIDE SEQUENCE [LARGE SCALE GENOMIC DNA]</scope>
    <source>
        <strain evidence="9 10">CECT 8488</strain>
    </source>
</reference>
<feature type="binding site" evidence="7">
    <location>
        <position position="117"/>
    </location>
    <ligand>
        <name>Zn(2+)</name>
        <dbReference type="ChEBI" id="CHEBI:29105"/>
        <note>catalytic</note>
    </ligand>
</feature>
<comment type="cofactor">
    <cofactor evidence="7">
        <name>Zn(2+)</name>
        <dbReference type="ChEBI" id="CHEBI:29105"/>
    </cofactor>
    <text evidence="7">Binds 1 zinc ion.</text>
</comment>
<evidence type="ECO:0000256" key="8">
    <source>
        <dbReference type="SAM" id="MobiDB-lite"/>
    </source>
</evidence>
<accession>A0A3D9HPT2</accession>
<dbReference type="NCBIfam" id="TIGR00043">
    <property type="entry name" value="rRNA maturation RNase YbeY"/>
    <property type="match status" value="1"/>
</dbReference>
<dbReference type="GO" id="GO:0008270">
    <property type="term" value="F:zinc ion binding"/>
    <property type="evidence" value="ECO:0007669"/>
    <property type="project" value="UniProtKB-UniRule"/>
</dbReference>
<feature type="binding site" evidence="7">
    <location>
        <position position="127"/>
    </location>
    <ligand>
        <name>Zn(2+)</name>
        <dbReference type="ChEBI" id="CHEBI:29105"/>
        <note>catalytic</note>
    </ligand>
</feature>
<gene>
    <name evidence="7" type="primary">ybeY</name>
    <name evidence="9" type="ORF">DFP90_103300</name>
</gene>
<dbReference type="EC" id="3.1.-.-" evidence="7"/>
<comment type="caution">
    <text evidence="9">The sequence shown here is derived from an EMBL/GenBank/DDBJ whole genome shotgun (WGS) entry which is preliminary data.</text>
</comment>
<evidence type="ECO:0000256" key="7">
    <source>
        <dbReference type="HAMAP-Rule" id="MF_00009"/>
    </source>
</evidence>
<dbReference type="Pfam" id="PF02130">
    <property type="entry name" value="YbeY"/>
    <property type="match status" value="1"/>
</dbReference>
<dbReference type="SUPFAM" id="SSF55486">
    <property type="entry name" value="Metalloproteases ('zincins'), catalytic domain"/>
    <property type="match status" value="1"/>
</dbReference>
<dbReference type="GO" id="GO:0006364">
    <property type="term" value="P:rRNA processing"/>
    <property type="evidence" value="ECO:0007669"/>
    <property type="project" value="UniProtKB-UniRule"/>
</dbReference>
<comment type="function">
    <text evidence="7">Single strand-specific metallo-endoribonuclease involved in late-stage 70S ribosome quality control and in maturation of the 3' terminus of the 16S rRNA.</text>
</comment>
<evidence type="ECO:0000256" key="6">
    <source>
        <dbReference type="ARBA" id="ARBA00022833"/>
    </source>
</evidence>
<organism evidence="9 10">
    <name type="scientific">Aestuariispira insulae</name>
    <dbReference type="NCBI Taxonomy" id="1461337"/>
    <lineage>
        <taxon>Bacteria</taxon>
        <taxon>Pseudomonadati</taxon>
        <taxon>Pseudomonadota</taxon>
        <taxon>Alphaproteobacteria</taxon>
        <taxon>Rhodospirillales</taxon>
        <taxon>Kiloniellaceae</taxon>
        <taxon>Aestuariispira</taxon>
    </lineage>
</organism>
<evidence type="ECO:0000313" key="9">
    <source>
        <dbReference type="EMBL" id="RED51498.1"/>
    </source>
</evidence>
<feature type="binding site" evidence="7">
    <location>
        <position position="121"/>
    </location>
    <ligand>
        <name>Zn(2+)</name>
        <dbReference type="ChEBI" id="CHEBI:29105"/>
        <note>catalytic</note>
    </ligand>
</feature>
<protein>
    <recommendedName>
        <fullName evidence="7">Endoribonuclease YbeY</fullName>
        <ecNumber evidence="7">3.1.-.-</ecNumber>
    </recommendedName>
</protein>
<evidence type="ECO:0000313" key="10">
    <source>
        <dbReference type="Proteomes" id="UP000256845"/>
    </source>
</evidence>
<evidence type="ECO:0000256" key="5">
    <source>
        <dbReference type="ARBA" id="ARBA00022801"/>
    </source>
</evidence>
<sequence>MDLVCEADGWPADAEAVVERAVMAAWQAEGGADEGREAELSLVLSDDASVQELNREWRGKDKPTNVLSFPADDEDEAPLPGMPRMLGDIVLALETVSREAREQNKSFDHHLTHLVIHGLLHLIGYDHIEDDEAEIMEALEIKLLAGMGISNPYEGGYQAPDAEFGQTG</sequence>
<evidence type="ECO:0000256" key="2">
    <source>
        <dbReference type="ARBA" id="ARBA00022722"/>
    </source>
</evidence>
<dbReference type="InterPro" id="IPR002036">
    <property type="entry name" value="YbeY"/>
</dbReference>
<dbReference type="InterPro" id="IPR023091">
    <property type="entry name" value="MetalPrtase_cat_dom_sf_prd"/>
</dbReference>
<dbReference type="PANTHER" id="PTHR46986:SF1">
    <property type="entry name" value="ENDORIBONUCLEASE YBEY, CHLOROPLASTIC"/>
    <property type="match status" value="1"/>
</dbReference>
<keyword evidence="7" id="KW-0963">Cytoplasm</keyword>
<dbReference type="AlphaFoldDB" id="A0A3D9HPT2"/>
<keyword evidence="2 7" id="KW-0540">Nuclease</keyword>
<dbReference type="Gene3D" id="3.40.390.30">
    <property type="entry name" value="Metalloproteases ('zincins'), catalytic domain"/>
    <property type="match status" value="1"/>
</dbReference>
<dbReference type="Proteomes" id="UP000256845">
    <property type="component" value="Unassembled WGS sequence"/>
</dbReference>
<dbReference type="GO" id="GO:0004222">
    <property type="term" value="F:metalloendopeptidase activity"/>
    <property type="evidence" value="ECO:0007669"/>
    <property type="project" value="InterPro"/>
</dbReference>
<feature type="region of interest" description="Disordered" evidence="8">
    <location>
        <begin position="61"/>
        <end position="81"/>
    </location>
</feature>